<name>A0A0E9SJN0_ANGAN</name>
<sequence length="50" mass="5844">MGLNHAVAYFLTHCSARYFSFPLSYGKFKFPILFRFEVHVANCIIKQAQM</sequence>
<accession>A0A0E9SJN0</accession>
<dbReference type="AlphaFoldDB" id="A0A0E9SJN0"/>
<proteinExistence type="predicted"/>
<evidence type="ECO:0000313" key="1">
    <source>
        <dbReference type="EMBL" id="JAH41511.1"/>
    </source>
</evidence>
<protein>
    <submittedName>
        <fullName evidence="1">Uncharacterized protein</fullName>
    </submittedName>
</protein>
<reference evidence="1" key="1">
    <citation type="submission" date="2014-11" db="EMBL/GenBank/DDBJ databases">
        <authorList>
            <person name="Amaro Gonzalez C."/>
        </authorList>
    </citation>
    <scope>NUCLEOTIDE SEQUENCE</scope>
</reference>
<organism evidence="1">
    <name type="scientific">Anguilla anguilla</name>
    <name type="common">European freshwater eel</name>
    <name type="synonym">Muraena anguilla</name>
    <dbReference type="NCBI Taxonomy" id="7936"/>
    <lineage>
        <taxon>Eukaryota</taxon>
        <taxon>Metazoa</taxon>
        <taxon>Chordata</taxon>
        <taxon>Craniata</taxon>
        <taxon>Vertebrata</taxon>
        <taxon>Euteleostomi</taxon>
        <taxon>Actinopterygii</taxon>
        <taxon>Neopterygii</taxon>
        <taxon>Teleostei</taxon>
        <taxon>Anguilliformes</taxon>
        <taxon>Anguillidae</taxon>
        <taxon>Anguilla</taxon>
    </lineage>
</organism>
<dbReference type="EMBL" id="GBXM01067066">
    <property type="protein sequence ID" value="JAH41511.1"/>
    <property type="molecule type" value="Transcribed_RNA"/>
</dbReference>
<reference evidence="1" key="2">
    <citation type="journal article" date="2015" name="Fish Shellfish Immunol.">
        <title>Early steps in the European eel (Anguilla anguilla)-Vibrio vulnificus interaction in the gills: Role of the RtxA13 toxin.</title>
        <authorList>
            <person name="Callol A."/>
            <person name="Pajuelo D."/>
            <person name="Ebbesson L."/>
            <person name="Teles M."/>
            <person name="MacKenzie S."/>
            <person name="Amaro C."/>
        </authorList>
    </citation>
    <scope>NUCLEOTIDE SEQUENCE</scope>
</reference>